<evidence type="ECO:0000313" key="2">
    <source>
        <dbReference type="Proteomes" id="UP000070533"/>
    </source>
</evidence>
<keyword evidence="2" id="KW-1185">Reference proteome</keyword>
<accession>A0A133Q4I9</accession>
<dbReference type="STRING" id="28128.HMPREF3226_01707"/>
<comment type="caution">
    <text evidence="1">The sequence shown here is derived from an EMBL/GenBank/DDBJ whole genome shotgun (WGS) entry which is preliminary data.</text>
</comment>
<gene>
    <name evidence="1" type="ORF">HMPREF3226_01707</name>
</gene>
<dbReference type="AlphaFoldDB" id="A0A133Q4I9"/>
<organism evidence="1 2">
    <name type="scientific">Prevotella corporis</name>
    <dbReference type="NCBI Taxonomy" id="28128"/>
    <lineage>
        <taxon>Bacteria</taxon>
        <taxon>Pseudomonadati</taxon>
        <taxon>Bacteroidota</taxon>
        <taxon>Bacteroidia</taxon>
        <taxon>Bacteroidales</taxon>
        <taxon>Prevotellaceae</taxon>
        <taxon>Prevotella</taxon>
    </lineage>
</organism>
<name>A0A133Q4I9_9BACT</name>
<dbReference type="EMBL" id="LRQG01000132">
    <property type="protein sequence ID" value="KXA37787.1"/>
    <property type="molecule type" value="Genomic_DNA"/>
</dbReference>
<proteinExistence type="predicted"/>
<dbReference type="PATRIC" id="fig|28128.5.peg.1757"/>
<protein>
    <submittedName>
        <fullName evidence="1">Uncharacterized protein</fullName>
    </submittedName>
</protein>
<dbReference type="PROSITE" id="PS51257">
    <property type="entry name" value="PROKAR_LIPOPROTEIN"/>
    <property type="match status" value="1"/>
</dbReference>
<evidence type="ECO:0000313" key="1">
    <source>
        <dbReference type="EMBL" id="KXA37787.1"/>
    </source>
</evidence>
<sequence>MKYINLYSYNFNNSLVILLGCFKTCAKLQNILKIMQKRSEKRMAICQLNFTNQKYLIKLRIFGELKIAWRYKAHKLLYSYYITYN</sequence>
<reference evidence="2" key="1">
    <citation type="submission" date="2016-01" db="EMBL/GenBank/DDBJ databases">
        <authorList>
            <person name="Mitreva M."/>
            <person name="Pepin K.H."/>
            <person name="Mihindukulasuriya K.A."/>
            <person name="Fulton R."/>
            <person name="Fronick C."/>
            <person name="O'Laughlin M."/>
            <person name="Miner T."/>
            <person name="Herter B."/>
            <person name="Rosa B.A."/>
            <person name="Cordes M."/>
            <person name="Tomlinson C."/>
            <person name="Wollam A."/>
            <person name="Palsikar V.B."/>
            <person name="Mardis E.R."/>
            <person name="Wilson R.K."/>
        </authorList>
    </citation>
    <scope>NUCLEOTIDE SEQUENCE [LARGE SCALE GENOMIC DNA]</scope>
    <source>
        <strain evidence="2">MJR7716</strain>
    </source>
</reference>
<dbReference type="Proteomes" id="UP000070533">
    <property type="component" value="Unassembled WGS sequence"/>
</dbReference>